<dbReference type="GO" id="GO:0005886">
    <property type="term" value="C:plasma membrane"/>
    <property type="evidence" value="ECO:0007669"/>
    <property type="project" value="UniProtKB-SubCell"/>
</dbReference>
<keyword evidence="7" id="KW-0297">G-protein coupled receptor</keyword>
<reference evidence="16" key="1">
    <citation type="submission" date="2015-06" db="EMBL/GenBank/DDBJ databases">
        <authorList>
            <person name="Hoefler B.C."/>
            <person name="Straight P.D."/>
        </authorList>
    </citation>
    <scope>NUCLEOTIDE SEQUENCE</scope>
</reference>
<dbReference type="InterPro" id="IPR044860">
    <property type="entry name" value="Methusela_ecto_dom_1"/>
</dbReference>
<dbReference type="GO" id="GO:0008528">
    <property type="term" value="F:G protein-coupled peptide receptor activity"/>
    <property type="evidence" value="ECO:0007669"/>
    <property type="project" value="TreeGrafter"/>
</dbReference>
<dbReference type="Gene3D" id="2.30.160.11">
    <property type="match status" value="1"/>
</dbReference>
<name>A0A0K8VXZ1_BACLA</name>
<dbReference type="AlphaFoldDB" id="A0A0K8VXZ1"/>
<dbReference type="InterPro" id="IPR036272">
    <property type="entry name" value="Methuselah_N_sf"/>
</dbReference>
<keyword evidence="6 13" id="KW-1133">Transmembrane helix</keyword>
<dbReference type="InterPro" id="IPR051384">
    <property type="entry name" value="Mth_GPCR"/>
</dbReference>
<comment type="similarity">
    <text evidence="2">Belongs to the G-protein coupled receptor 2 family. Mth subfamily.</text>
</comment>
<dbReference type="SUPFAM" id="SSF63877">
    <property type="entry name" value="Methuselah ectodomain"/>
    <property type="match status" value="1"/>
</dbReference>
<keyword evidence="9" id="KW-1015">Disulfide bond</keyword>
<feature type="transmembrane region" description="Helical" evidence="13">
    <location>
        <begin position="250"/>
        <end position="271"/>
    </location>
</feature>
<accession>A0A0K8VXZ1</accession>
<dbReference type="Pfam" id="PF06652">
    <property type="entry name" value="Methuselah_N"/>
    <property type="match status" value="1"/>
</dbReference>
<dbReference type="InterPro" id="IPR000832">
    <property type="entry name" value="GPCR_2_secretin-like"/>
</dbReference>
<dbReference type="PANTHER" id="PTHR47154:SF2">
    <property type="entry name" value="G-PROTEIN COUPLED RECEPTOR MTH-RELATED"/>
    <property type="match status" value="1"/>
</dbReference>
<proteinExistence type="inferred from homology"/>
<evidence type="ECO:0000313" key="16">
    <source>
        <dbReference type="EMBL" id="JAI43485.1"/>
    </source>
</evidence>
<dbReference type="GO" id="GO:0007166">
    <property type="term" value="P:cell surface receptor signaling pathway"/>
    <property type="evidence" value="ECO:0007669"/>
    <property type="project" value="InterPro"/>
</dbReference>
<dbReference type="CDD" id="cd15039">
    <property type="entry name" value="7tmB3_Methuselah-like"/>
    <property type="match status" value="1"/>
</dbReference>
<feature type="transmembrane region" description="Helical" evidence="13">
    <location>
        <begin position="324"/>
        <end position="347"/>
    </location>
</feature>
<dbReference type="SUPFAM" id="SSF81321">
    <property type="entry name" value="Family A G protein-coupled receptor-like"/>
    <property type="match status" value="1"/>
</dbReference>
<feature type="transmembrane region" description="Helical" evidence="13">
    <location>
        <begin position="427"/>
        <end position="456"/>
    </location>
</feature>
<feature type="transmembrane region" description="Helical" evidence="13">
    <location>
        <begin position="374"/>
        <end position="395"/>
    </location>
</feature>
<dbReference type="InterPro" id="IPR017981">
    <property type="entry name" value="GPCR_2-like_7TM"/>
</dbReference>
<evidence type="ECO:0000256" key="7">
    <source>
        <dbReference type="ARBA" id="ARBA00023040"/>
    </source>
</evidence>
<dbReference type="InterPro" id="IPR023311">
    <property type="entry name" value="Methusela_ecto_dom_2"/>
</dbReference>
<feature type="chain" id="PRO_5005522625" evidence="14">
    <location>
        <begin position="22"/>
        <end position="533"/>
    </location>
</feature>
<keyword evidence="11" id="KW-0325">Glycoprotein</keyword>
<feature type="transmembrane region" description="Helical" evidence="13">
    <location>
        <begin position="215"/>
        <end position="238"/>
    </location>
</feature>
<organism evidence="16">
    <name type="scientific">Bactrocera latifrons</name>
    <name type="common">Malaysian fruit fly</name>
    <name type="synonym">Chaetodacus latifrons</name>
    <dbReference type="NCBI Taxonomy" id="174628"/>
    <lineage>
        <taxon>Eukaryota</taxon>
        <taxon>Metazoa</taxon>
        <taxon>Ecdysozoa</taxon>
        <taxon>Arthropoda</taxon>
        <taxon>Hexapoda</taxon>
        <taxon>Insecta</taxon>
        <taxon>Pterygota</taxon>
        <taxon>Neoptera</taxon>
        <taxon>Endopterygota</taxon>
        <taxon>Diptera</taxon>
        <taxon>Brachycera</taxon>
        <taxon>Muscomorpha</taxon>
        <taxon>Tephritoidea</taxon>
        <taxon>Tephritidae</taxon>
        <taxon>Bactrocera</taxon>
        <taxon>Bactrocera</taxon>
    </lineage>
</organism>
<sequence>MTTRICQLLIVAAIFYQSTLADIANCVFEDTVALTDSSKFANGSYLYEGLLVPPHLTAEYDYIELFEGQRKPVERHVRGCVCKIKQCVKFCCHPRADMYQTSATATPQCEEVLNQELKYTPLLNVTLRNSSRVVMHLLDEFVVQQGIPCEGGYMLMPHVYEDDQWELFENGTLLRLGDAKYYSRRDYCLQAYNTSEEFVLNPMNCPVVYKEPATLMLNTIIMLISAPFLYVTILIYWLIPELWNLHTKCLICYLLSLAIGTTLIVLVNMLHSEFETFACAIIGFVSYFFLTAVFFWLNVICFDLWQNFCMTQGAVRNLTQRKRFLYYSLYAWGMPALMTIITASLQFSNLPHQLKSGIGDTHCWLKVDDWSAMIYFHGPCLLLIIFNIGIFFLTANKIYEIRKELQHFSRSDCSQRHLRSQQNNKHLLASFSVWLFFRMFIVMGIGWLLEIISYMVGNNSKYVLLFAVTDVYNASQGLIIFILLVVKKKVLLLIKKRFTKSDNSLQLSSRRFTKSSTSAMELSNAESRWKLRN</sequence>
<protein>
    <submittedName>
        <fullName evidence="16">G-protein coupled receptor Mth2</fullName>
    </submittedName>
</protein>
<dbReference type="PANTHER" id="PTHR47154">
    <property type="entry name" value="G-PROTEIN COUPLED RECEPTOR MTH-RELATED"/>
    <property type="match status" value="1"/>
</dbReference>
<dbReference type="Pfam" id="PF00002">
    <property type="entry name" value="7tm_2"/>
    <property type="match status" value="1"/>
</dbReference>
<keyword evidence="12" id="KW-0807">Transducer</keyword>
<dbReference type="CDD" id="cd00251">
    <property type="entry name" value="Mth_Ecto"/>
    <property type="match status" value="1"/>
</dbReference>
<evidence type="ECO:0000256" key="10">
    <source>
        <dbReference type="ARBA" id="ARBA00023170"/>
    </source>
</evidence>
<feature type="domain" description="G-protein coupled receptors family 2 profile 2" evidence="15">
    <location>
        <begin position="214"/>
        <end position="488"/>
    </location>
</feature>
<keyword evidence="5 14" id="KW-0732">Signal</keyword>
<dbReference type="InterPro" id="IPR010596">
    <property type="entry name" value="Methuselah_N_dom"/>
</dbReference>
<gene>
    <name evidence="16" type="primary">mth2_20</name>
    <name evidence="16" type="ORF">c0_g1_i3</name>
</gene>
<evidence type="ECO:0000256" key="12">
    <source>
        <dbReference type="ARBA" id="ARBA00023224"/>
    </source>
</evidence>
<keyword evidence="4 13" id="KW-0812">Transmembrane</keyword>
<dbReference type="Gene3D" id="1.20.1070.10">
    <property type="entry name" value="Rhodopsin 7-helix transmembrane proteins"/>
    <property type="match status" value="1"/>
</dbReference>
<evidence type="ECO:0000259" key="15">
    <source>
        <dbReference type="PROSITE" id="PS50261"/>
    </source>
</evidence>
<dbReference type="Gene3D" id="2.170.180.11">
    <property type="entry name" value="Methuselah ectodomain, domain 2"/>
    <property type="match status" value="1"/>
</dbReference>
<keyword evidence="8 13" id="KW-0472">Membrane</keyword>
<evidence type="ECO:0000256" key="5">
    <source>
        <dbReference type="ARBA" id="ARBA00022729"/>
    </source>
</evidence>
<evidence type="ECO:0000256" key="4">
    <source>
        <dbReference type="ARBA" id="ARBA00022692"/>
    </source>
</evidence>
<evidence type="ECO:0000256" key="11">
    <source>
        <dbReference type="ARBA" id="ARBA00023180"/>
    </source>
</evidence>
<keyword evidence="3" id="KW-1003">Cell membrane</keyword>
<evidence type="ECO:0000256" key="8">
    <source>
        <dbReference type="ARBA" id="ARBA00023136"/>
    </source>
</evidence>
<keyword evidence="10 16" id="KW-0675">Receptor</keyword>
<evidence type="ECO:0000256" key="9">
    <source>
        <dbReference type="ARBA" id="ARBA00023157"/>
    </source>
</evidence>
<evidence type="ECO:0000256" key="1">
    <source>
        <dbReference type="ARBA" id="ARBA00004651"/>
    </source>
</evidence>
<evidence type="ECO:0000256" key="14">
    <source>
        <dbReference type="SAM" id="SignalP"/>
    </source>
</evidence>
<dbReference type="OrthoDB" id="6134459at2759"/>
<evidence type="ECO:0000256" key="13">
    <source>
        <dbReference type="SAM" id="Phobius"/>
    </source>
</evidence>
<dbReference type="EMBL" id="GDHF01008829">
    <property type="protein sequence ID" value="JAI43485.1"/>
    <property type="molecule type" value="Transcribed_RNA"/>
</dbReference>
<evidence type="ECO:0000256" key="6">
    <source>
        <dbReference type="ARBA" id="ARBA00022989"/>
    </source>
</evidence>
<feature type="transmembrane region" description="Helical" evidence="13">
    <location>
        <begin position="277"/>
        <end position="304"/>
    </location>
</feature>
<dbReference type="PROSITE" id="PS50261">
    <property type="entry name" value="G_PROTEIN_RECEP_F2_4"/>
    <property type="match status" value="1"/>
</dbReference>
<feature type="transmembrane region" description="Helical" evidence="13">
    <location>
        <begin position="462"/>
        <end position="486"/>
    </location>
</feature>
<evidence type="ECO:0000256" key="3">
    <source>
        <dbReference type="ARBA" id="ARBA00022475"/>
    </source>
</evidence>
<feature type="signal peptide" evidence="14">
    <location>
        <begin position="1"/>
        <end position="21"/>
    </location>
</feature>
<comment type="subcellular location">
    <subcellularLocation>
        <location evidence="1">Cell membrane</location>
        <topology evidence="1">Multi-pass membrane protein</topology>
    </subcellularLocation>
</comment>
<evidence type="ECO:0000256" key="2">
    <source>
        <dbReference type="ARBA" id="ARBA00008979"/>
    </source>
</evidence>